<proteinExistence type="predicted"/>
<feature type="compositionally biased region" description="Basic and acidic residues" evidence="1">
    <location>
        <begin position="856"/>
        <end position="872"/>
    </location>
</feature>
<evidence type="ECO:0000256" key="1">
    <source>
        <dbReference type="SAM" id="MobiDB-lite"/>
    </source>
</evidence>
<feature type="compositionally biased region" description="Basic and acidic residues" evidence="1">
    <location>
        <begin position="912"/>
        <end position="931"/>
    </location>
</feature>
<feature type="compositionally biased region" description="Basic and acidic residues" evidence="1">
    <location>
        <begin position="939"/>
        <end position="951"/>
    </location>
</feature>
<name>A0A8K0J4C4_9HYPO</name>
<feature type="compositionally biased region" description="Basic and acidic residues" evidence="1">
    <location>
        <begin position="414"/>
        <end position="445"/>
    </location>
</feature>
<accession>A0A8K0J4C4</accession>
<feature type="compositionally biased region" description="Basic and acidic residues" evidence="1">
    <location>
        <begin position="240"/>
        <end position="251"/>
    </location>
</feature>
<feature type="region of interest" description="Disordered" evidence="1">
    <location>
        <begin position="77"/>
        <end position="162"/>
    </location>
</feature>
<feature type="region of interest" description="Disordered" evidence="1">
    <location>
        <begin position="1"/>
        <end position="25"/>
    </location>
</feature>
<gene>
    <name evidence="3" type="ORF">E4U42_005418</name>
</gene>
<dbReference type="Pfam" id="PF26118">
    <property type="entry name" value="DUF8035"/>
    <property type="match status" value="1"/>
</dbReference>
<feature type="compositionally biased region" description="Basic and acidic residues" evidence="1">
    <location>
        <begin position="683"/>
        <end position="694"/>
    </location>
</feature>
<feature type="compositionally biased region" description="Basic and acidic residues" evidence="1">
    <location>
        <begin position="356"/>
        <end position="394"/>
    </location>
</feature>
<keyword evidence="4" id="KW-1185">Reference proteome</keyword>
<sequence length="951" mass="108029">MSDRHQGHMPTVSGRTSTYNPARSSVPTNVGYSSMYAGDMHVVPCASHSHHITPRGYSTSVNAAGVPTTTRVYAVVPEPRALSKTRDSSRPRRSTLDSSSRPPVIITTTQLERPHVSSSSSSSSHAPNNGRSGSPIRDDYRASDSQVYSQSASSVRSRSSSRPYHAAAAAAAASNANSGRYRERADGHLSTYEVESYRSSRPSVAYPSDPRHSMAAIDYGDEGYQYTNAGELVKYDLDHSKPGRLSKRQDSLDAGYYRPNIHYDSDRRNFNVNTTHDLNRPPAGPSRPIDSRGGPPPSTRGFDRINRSYDARDAPLVIPVPPLGPSTVPQFERPGSAGGRRPRPLSLHQEGGLRSSHHDDCRRTREDERHMRDLRDRDRDRDYERRSEPSRYQDDSVASRGFGIRTDLPSMPPDARDRWRDTRLDKPRRRSDEDLCYGHDKDKDGRRRSRFSLVEDLRGLRPDGRAGSEEGQDRSERSRVRDSLATGLGAVATAMGLMPAVFKSQDKRDHEPSLQSRRRGSPEERDAHAPSDASRMQHRAQEPMLTPHERPRDMTREKESVRDNPPLMIRERDPAQDRDPLREVIREKEPVREREYVRESEPFREREYGREWEPVKNDGRNFNEPGRRPYTDAQIGVQQAARQSGSDSDDTKRTRRNRTSNSFDPNDASDLRQLKEQLASMDVADRRRDRDTDRPVSTTEKPRVRSRSPPKDRASHGSPKGLPRNESGDEARGRESASPGSEGKQVRVVSPPREKSDGKPLRGILKQPKASFPEEENPVREGVAPHKEDKKLKEVPPGARWTKINRKIVNPEALTIGKERFEVRDDFVIVLRVLSKEEIQAYAAATQVLRERRRNKHDEDKDRDENRDRSIDADDDGEDAERHRRHRRPRDGDEGDEGSREGKRDHERRKAQRQDDQGDLHGRSKDADNQRHGPHNPRSFKERERELEANG</sequence>
<dbReference type="OrthoDB" id="5418088at2759"/>
<feature type="compositionally biased region" description="Polar residues" evidence="1">
    <location>
        <begin position="96"/>
        <end position="111"/>
    </location>
</feature>
<feature type="compositionally biased region" description="Polar residues" evidence="1">
    <location>
        <begin position="13"/>
        <end position="25"/>
    </location>
</feature>
<feature type="compositionally biased region" description="Basic and acidic residues" evidence="1">
    <location>
        <begin position="726"/>
        <end position="735"/>
    </location>
</feature>
<dbReference type="PANTHER" id="PTHR42081">
    <property type="entry name" value="ZINC FINGER PROTEIN DHHC DOMAIN CONTAINING PROTEIN"/>
    <property type="match status" value="1"/>
</dbReference>
<feature type="compositionally biased region" description="Polar residues" evidence="1">
    <location>
        <begin position="636"/>
        <end position="645"/>
    </location>
</feature>
<dbReference type="AlphaFoldDB" id="A0A8K0J4C4"/>
<feature type="region of interest" description="Disordered" evidence="1">
    <location>
        <begin position="502"/>
        <end position="798"/>
    </location>
</feature>
<dbReference type="EMBL" id="SRPY01000512">
    <property type="protein sequence ID" value="KAG5922623.1"/>
    <property type="molecule type" value="Genomic_DNA"/>
</dbReference>
<feature type="region of interest" description="Disordered" evidence="1">
    <location>
        <begin position="846"/>
        <end position="951"/>
    </location>
</feature>
<reference evidence="3" key="1">
    <citation type="journal article" date="2020" name="bioRxiv">
        <title>Whole genome comparisons of ergot fungi reveals the divergence and evolution of species within the genus Claviceps are the result of varying mechanisms driving genome evolution and host range expansion.</title>
        <authorList>
            <person name="Wyka S.A."/>
            <person name="Mondo S.J."/>
            <person name="Liu M."/>
            <person name="Dettman J."/>
            <person name="Nalam V."/>
            <person name="Broders K.D."/>
        </authorList>
    </citation>
    <scope>NUCLEOTIDE SEQUENCE</scope>
    <source>
        <strain evidence="3">CCC 489</strain>
    </source>
</reference>
<feature type="compositionally biased region" description="Basic and acidic residues" evidence="1">
    <location>
        <begin position="569"/>
        <end position="630"/>
    </location>
</feature>
<evidence type="ECO:0000259" key="2">
    <source>
        <dbReference type="Pfam" id="PF26118"/>
    </source>
</evidence>
<dbReference type="Proteomes" id="UP000811619">
    <property type="component" value="Unassembled WGS sequence"/>
</dbReference>
<feature type="compositionally biased region" description="Basic and acidic residues" evidence="1">
    <location>
        <begin position="520"/>
        <end position="529"/>
    </location>
</feature>
<feature type="compositionally biased region" description="Basic and acidic residues" evidence="1">
    <location>
        <begin position="453"/>
        <end position="481"/>
    </location>
</feature>
<feature type="compositionally biased region" description="Basic and acidic residues" evidence="1">
    <location>
        <begin position="777"/>
        <end position="794"/>
    </location>
</feature>
<dbReference type="InterPro" id="IPR058348">
    <property type="entry name" value="DUF8035"/>
</dbReference>
<protein>
    <recommendedName>
        <fullName evidence="2">DUF8035 domain-containing protein</fullName>
    </recommendedName>
</protein>
<feature type="region of interest" description="Disordered" evidence="1">
    <location>
        <begin position="240"/>
        <end position="481"/>
    </location>
</feature>
<feature type="compositionally biased region" description="Low complexity" evidence="1">
    <location>
        <begin position="143"/>
        <end position="162"/>
    </location>
</feature>
<comment type="caution">
    <text evidence="3">The sequence shown here is derived from an EMBL/GenBank/DDBJ whole genome shotgun (WGS) entry which is preliminary data.</text>
</comment>
<feature type="compositionally biased region" description="Basic and acidic residues" evidence="1">
    <location>
        <begin position="547"/>
        <end position="562"/>
    </location>
</feature>
<feature type="compositionally biased region" description="Basic and acidic residues" evidence="1">
    <location>
        <begin position="301"/>
        <end position="313"/>
    </location>
</feature>
<feature type="domain" description="DUF8035" evidence="2">
    <location>
        <begin position="799"/>
        <end position="852"/>
    </location>
</feature>
<organism evidence="3 4">
    <name type="scientific">Claviceps africana</name>
    <dbReference type="NCBI Taxonomy" id="83212"/>
    <lineage>
        <taxon>Eukaryota</taxon>
        <taxon>Fungi</taxon>
        <taxon>Dikarya</taxon>
        <taxon>Ascomycota</taxon>
        <taxon>Pezizomycotina</taxon>
        <taxon>Sordariomycetes</taxon>
        <taxon>Hypocreomycetidae</taxon>
        <taxon>Hypocreales</taxon>
        <taxon>Clavicipitaceae</taxon>
        <taxon>Claviceps</taxon>
    </lineage>
</organism>
<evidence type="ECO:0000313" key="4">
    <source>
        <dbReference type="Proteomes" id="UP000811619"/>
    </source>
</evidence>
<dbReference type="PANTHER" id="PTHR42081:SF1">
    <property type="entry name" value="ZINC FINGER PROTEIN DHHC DOMAIN CONTAINING PROTEIN"/>
    <property type="match status" value="1"/>
</dbReference>
<evidence type="ECO:0000313" key="3">
    <source>
        <dbReference type="EMBL" id="KAG5922623.1"/>
    </source>
</evidence>